<keyword evidence="3" id="KW-0833">Ubl conjugation pathway</keyword>
<dbReference type="InterPro" id="IPR006626">
    <property type="entry name" value="PbH1"/>
</dbReference>
<dbReference type="Pfam" id="PF13229">
    <property type="entry name" value="Beta_helix"/>
    <property type="match status" value="3"/>
</dbReference>
<dbReference type="InterPro" id="IPR012334">
    <property type="entry name" value="Pectin_lyas_fold"/>
</dbReference>
<dbReference type="NCBIfam" id="TIGR03804">
    <property type="entry name" value="para_beta_helix"/>
    <property type="match status" value="5"/>
</dbReference>
<keyword evidence="4" id="KW-1133">Transmembrane helix</keyword>
<gene>
    <name evidence="6" type="ORF">LCGC14_1241210</name>
</gene>
<reference evidence="6" key="1">
    <citation type="journal article" date="2015" name="Nature">
        <title>Complex archaea that bridge the gap between prokaryotes and eukaryotes.</title>
        <authorList>
            <person name="Spang A."/>
            <person name="Saw J.H."/>
            <person name="Jorgensen S.L."/>
            <person name="Zaremba-Niedzwiedzka K."/>
            <person name="Martijn J."/>
            <person name="Lind A.E."/>
            <person name="van Eijk R."/>
            <person name="Schleper C."/>
            <person name="Guy L."/>
            <person name="Ettema T.J."/>
        </authorList>
    </citation>
    <scope>NUCLEOTIDE SEQUENCE</scope>
</reference>
<dbReference type="PANTHER" id="PTHR22990">
    <property type="entry name" value="F-BOX ONLY PROTEIN"/>
    <property type="match status" value="1"/>
</dbReference>
<dbReference type="InterPro" id="IPR011050">
    <property type="entry name" value="Pectin_lyase_fold/virulence"/>
</dbReference>
<evidence type="ECO:0000313" key="6">
    <source>
        <dbReference type="EMBL" id="KKM90183.1"/>
    </source>
</evidence>
<comment type="pathway">
    <text evidence="1">Protein modification; protein ubiquitination.</text>
</comment>
<dbReference type="InterPro" id="IPR039448">
    <property type="entry name" value="Beta_helix"/>
</dbReference>
<evidence type="ECO:0000256" key="3">
    <source>
        <dbReference type="ARBA" id="ARBA00022786"/>
    </source>
</evidence>
<feature type="domain" description="Right handed beta helix" evidence="5">
    <location>
        <begin position="280"/>
        <end position="393"/>
    </location>
</feature>
<dbReference type="PANTHER" id="PTHR22990:SF15">
    <property type="entry name" value="F-BOX ONLY PROTEIN 10"/>
    <property type="match status" value="1"/>
</dbReference>
<accession>A0A0F9L9U2</accession>
<keyword evidence="4" id="KW-0472">Membrane</keyword>
<evidence type="ECO:0000256" key="4">
    <source>
        <dbReference type="SAM" id="Phobius"/>
    </source>
</evidence>
<dbReference type="InterPro" id="IPR022441">
    <property type="entry name" value="Para_beta_helix_rpt-2"/>
</dbReference>
<evidence type="ECO:0000259" key="5">
    <source>
        <dbReference type="Pfam" id="PF13229"/>
    </source>
</evidence>
<dbReference type="Gene3D" id="2.160.20.10">
    <property type="entry name" value="Single-stranded right-handed beta-helix, Pectin lyase-like"/>
    <property type="match status" value="4"/>
</dbReference>
<proteinExistence type="predicted"/>
<organism evidence="6">
    <name type="scientific">marine sediment metagenome</name>
    <dbReference type="NCBI Taxonomy" id="412755"/>
    <lineage>
        <taxon>unclassified sequences</taxon>
        <taxon>metagenomes</taxon>
        <taxon>ecological metagenomes</taxon>
    </lineage>
</organism>
<feature type="transmembrane region" description="Helical" evidence="4">
    <location>
        <begin position="1006"/>
        <end position="1029"/>
    </location>
</feature>
<keyword evidence="4" id="KW-0812">Transmembrane</keyword>
<keyword evidence="2" id="KW-0677">Repeat</keyword>
<dbReference type="EMBL" id="LAZR01006707">
    <property type="protein sequence ID" value="KKM90183.1"/>
    <property type="molecule type" value="Genomic_DNA"/>
</dbReference>
<dbReference type="SMART" id="SM00710">
    <property type="entry name" value="PbH1"/>
    <property type="match status" value="18"/>
</dbReference>
<feature type="domain" description="Right handed beta helix" evidence="5">
    <location>
        <begin position="515"/>
        <end position="667"/>
    </location>
</feature>
<evidence type="ECO:0000256" key="1">
    <source>
        <dbReference type="ARBA" id="ARBA00004906"/>
    </source>
</evidence>
<dbReference type="InterPro" id="IPR051550">
    <property type="entry name" value="SCF-Subunits/Alg-Epimerases"/>
</dbReference>
<sequence length="1040" mass="116758">MIKSRKKEIAYFLIIWFIILSLNIYPIDFQNQLFNYDKNLREMPQKNLKYSGDWVFIDTTIVIDENLSWPGSITWATAATQSWCSGSGTTVDPYVIENITMIGNEYQASLWIQSSDEYFIIRNSTFINSTSDSIEITGSSNGKIINNTFINNSIGIHFSNSQNFTILGNKFKDNFIGLTLSGGNKYNVSKNSFKNNNRGLYMTSDESNNLIYANTFEEDLYGIYFSFTMDGENNNFTVNKMNGSGFYYIGNDPVWAKTTILGPDNLVNGKPLYFYFNKSNLNSANFTNAGQIVLIKCNNSYITNLNLFNSTYGIGLYNSINITLNKLNSSFNYDSGIMLWGNTNVTLENNTLYKNYLYGISIYSGNGYNLTKNKLIDCGLNFIWGNLVDFYTNNIDTTNEVNNRPIYYIVNKTAIGKPDYLNAGQLILININNSIIKDLNLYNTSVGITSFFCYNNTFSNISSSFNYRGFYFLFSSNNSISNSNFTYNYGYGLDFDDCNNNTIIGNTISNSRLSGLDIFGNGNKIIGNTITINTRYGIYLYGDNNIITDNIISHNKGEGIWFYGKYTKILRNQITQNSKHGLELDGGSYTTISENNMSNNKNHGLDIRSGYNNTIIGNLISENNGRGINVLSGESNNFTWNDIKFNDEIGITFVENAKWNKINNNNFISNFINAEDNGTLNNWDNGVIGNYWDDYTGKDDNDDGIGDAPYTNIQGSAGNQDNYPIWWDAPSFSILSPTDNQAYGEEAPGFSIKIDSGIPDSMWYQLNSSSINFFFTSNGTINQGAWETSSYGIIKITFYINDSAGLIVTAEVVVKKNNVIPIIIINTPFNDEIFGVTAPSYNISISEPNIDSIWYTLDNGIINITSSTLTGVINQTEWDKIGSESISIRFYAKDSVGNKVEAEVVVIKDLISPIISIFSPTNNEVFGVNAPLYNISISEPNLDSIWYTLNSGITNYSCNLLGQINQTVWDGLKDGTYIFRVYANDSINNIGFSEVTIIIKRGSNNIFSFDVIIVSSTLLAVVICIIWQIRRKIKHSSKNF</sequence>
<dbReference type="AlphaFoldDB" id="A0A0F9L9U2"/>
<feature type="transmembrane region" description="Helical" evidence="4">
    <location>
        <begin position="9"/>
        <end position="27"/>
    </location>
</feature>
<feature type="domain" description="Right handed beta helix" evidence="5">
    <location>
        <begin position="114"/>
        <end position="251"/>
    </location>
</feature>
<evidence type="ECO:0000256" key="2">
    <source>
        <dbReference type="ARBA" id="ARBA00022737"/>
    </source>
</evidence>
<dbReference type="SUPFAM" id="SSF51126">
    <property type="entry name" value="Pectin lyase-like"/>
    <property type="match status" value="4"/>
</dbReference>
<name>A0A0F9L9U2_9ZZZZ</name>
<protein>
    <recommendedName>
        <fullName evidence="5">Right handed beta helix domain-containing protein</fullName>
    </recommendedName>
</protein>
<comment type="caution">
    <text evidence="6">The sequence shown here is derived from an EMBL/GenBank/DDBJ whole genome shotgun (WGS) entry which is preliminary data.</text>
</comment>